<feature type="coiled-coil region" evidence="2">
    <location>
        <begin position="743"/>
        <end position="829"/>
    </location>
</feature>
<dbReference type="AlphaFoldDB" id="A0AAD3H1P1"/>
<dbReference type="Proteomes" id="UP001054902">
    <property type="component" value="Unassembled WGS sequence"/>
</dbReference>
<proteinExistence type="predicted"/>
<sequence>MDPNNSLESNNKNHNVGKRKDSQLLRDLEIESFASSHKTDLNACTEILTLLQQHYSEYCTYKDSLDSQCDQAKVEVLEQNELLQKYRQEEMENQNKLISFHKSRDESETAFERATKTERILRYELQRIETIHADLQKQALSTKALNEDIVQPVLEKEQMELKVAKEEVSKADRDLAKCTTFLNHLNSQYEILKDNLDQEMQIKKEKHTEEAKMRNVPIELRRYAEILHKKETNLMKEIEKSTNQLQVLDGKVSDRTDEKSKIELEYQQATKKLEYVGEKLQRSTEERDSIAKALSLANNNFCTKAASRVQVEILTKEADEDTRHEAALKSLHKKQLDRSMRLFLKKRSIVDKKLETVASLNTTLANDKQILHTKQSQVGANAEAIENLKDKISISVIRLLEEKDIENETKKEVESILATIDERETDLDSWKCEVKKLRKMISVLKDQIDIQKSKTKVVSGNVKDILDRGKLKAFTIMDIEKALKENNKQNSDLKRLYKSLKHQKEEFETTVVGVIDTLGNIRKRHQTCLVELNILRRSLEEKKSIFEKEKDSHESSRRSKAILRVEKTNARERYRELVEAHDRGKANVERLKTILGSLHRDGIQQSTKNRLMSTRNEQTIGLLQEKKSLTRSLLKKINIQEETLKRGELSMQQKNETYRAIRTQILDIERYMKPRTSIKNDISTQQMYIQELKDLLKDELNQIKSLSECIENPPTVLEEGKWRTLGGKDLDEEQIAAKSIILLHRLSEKKEELLEKQVLLEELVMKKDLMERELEMSRVKSLPTVKHLNEYQARVREATRQMMALVSELSMYQATALSLEDEIETAQEKIKYRSSVKEATLLPNNENGKCSQESTTSGVEFNSDYAVNEFGKVYYFTATNSVRTTAEPRQSFYIPEVGLGLPTPFGLQPMKPTKVKTTG</sequence>
<evidence type="ECO:0008006" key="6">
    <source>
        <dbReference type="Google" id="ProtNLM"/>
    </source>
</evidence>
<dbReference type="PANTHER" id="PTHR32083:SF34">
    <property type="entry name" value="COILED-COIL DOMAIN-CONTAINING PROTEIN 146"/>
    <property type="match status" value="1"/>
</dbReference>
<dbReference type="GO" id="GO:0005856">
    <property type="term" value="C:cytoskeleton"/>
    <property type="evidence" value="ECO:0007669"/>
    <property type="project" value="TreeGrafter"/>
</dbReference>
<evidence type="ECO:0000313" key="5">
    <source>
        <dbReference type="Proteomes" id="UP001054902"/>
    </source>
</evidence>
<organism evidence="4 5">
    <name type="scientific">Chaetoceros tenuissimus</name>
    <dbReference type="NCBI Taxonomy" id="426638"/>
    <lineage>
        <taxon>Eukaryota</taxon>
        <taxon>Sar</taxon>
        <taxon>Stramenopiles</taxon>
        <taxon>Ochrophyta</taxon>
        <taxon>Bacillariophyta</taxon>
        <taxon>Coscinodiscophyceae</taxon>
        <taxon>Chaetocerotophycidae</taxon>
        <taxon>Chaetocerotales</taxon>
        <taxon>Chaetocerotaceae</taxon>
        <taxon>Chaetoceros</taxon>
    </lineage>
</organism>
<feature type="compositionally biased region" description="Low complexity" evidence="3">
    <location>
        <begin position="1"/>
        <end position="14"/>
    </location>
</feature>
<name>A0AAD3H1P1_9STRA</name>
<gene>
    <name evidence="4" type="ORF">CTEN210_03337</name>
</gene>
<evidence type="ECO:0000256" key="3">
    <source>
        <dbReference type="SAM" id="MobiDB-lite"/>
    </source>
</evidence>
<feature type="coiled-coil region" evidence="2">
    <location>
        <begin position="154"/>
        <end position="206"/>
    </location>
</feature>
<protein>
    <recommendedName>
        <fullName evidence="6">Coiled-coil domain-containing protein 146</fullName>
    </recommendedName>
</protein>
<dbReference type="PANTHER" id="PTHR32083">
    <property type="entry name" value="CILIA AND FLAGELLA-ASSOCIATED PROTEIN 58-RELATED"/>
    <property type="match status" value="1"/>
</dbReference>
<evidence type="ECO:0000256" key="2">
    <source>
        <dbReference type="SAM" id="Coils"/>
    </source>
</evidence>
<accession>A0AAD3H1P1</accession>
<comment type="caution">
    <text evidence="4">The sequence shown here is derived from an EMBL/GenBank/DDBJ whole genome shotgun (WGS) entry which is preliminary data.</text>
</comment>
<feature type="coiled-coil region" evidence="2">
    <location>
        <begin position="420"/>
        <end position="556"/>
    </location>
</feature>
<evidence type="ECO:0000256" key="1">
    <source>
        <dbReference type="ARBA" id="ARBA00023054"/>
    </source>
</evidence>
<evidence type="ECO:0000313" key="4">
    <source>
        <dbReference type="EMBL" id="GFH46863.1"/>
    </source>
</evidence>
<keyword evidence="1 2" id="KW-0175">Coiled coil</keyword>
<dbReference type="EMBL" id="BLLK01000022">
    <property type="protein sequence ID" value="GFH46863.1"/>
    <property type="molecule type" value="Genomic_DNA"/>
</dbReference>
<keyword evidence="5" id="KW-1185">Reference proteome</keyword>
<reference evidence="4 5" key="1">
    <citation type="journal article" date="2021" name="Sci. Rep.">
        <title>The genome of the diatom Chaetoceros tenuissimus carries an ancient integrated fragment of an extant virus.</title>
        <authorList>
            <person name="Hongo Y."/>
            <person name="Kimura K."/>
            <person name="Takaki Y."/>
            <person name="Yoshida Y."/>
            <person name="Baba S."/>
            <person name="Kobayashi G."/>
            <person name="Nagasaki K."/>
            <person name="Hano T."/>
            <person name="Tomaru Y."/>
        </authorList>
    </citation>
    <scope>NUCLEOTIDE SEQUENCE [LARGE SCALE GENOMIC DNA]</scope>
    <source>
        <strain evidence="4 5">NIES-3715</strain>
    </source>
</reference>
<feature type="region of interest" description="Disordered" evidence="3">
    <location>
        <begin position="1"/>
        <end position="20"/>
    </location>
</feature>